<organism evidence="1 2">
    <name type="scientific">Roseovarius pacificus</name>
    <dbReference type="NCBI Taxonomy" id="337701"/>
    <lineage>
        <taxon>Bacteria</taxon>
        <taxon>Pseudomonadati</taxon>
        <taxon>Pseudomonadota</taxon>
        <taxon>Alphaproteobacteria</taxon>
        <taxon>Rhodobacterales</taxon>
        <taxon>Roseobacteraceae</taxon>
        <taxon>Roseovarius</taxon>
    </lineage>
</organism>
<evidence type="ECO:0000313" key="1">
    <source>
        <dbReference type="EMBL" id="SHL71631.1"/>
    </source>
</evidence>
<sequence>MTLLTAKPMLVQERMDWNRAHLPWIPSRVYRFFSEARHGNRGA</sequence>
<keyword evidence="2" id="KW-1185">Reference proteome</keyword>
<dbReference type="EMBL" id="FRBR01000005">
    <property type="protein sequence ID" value="SHL71631.1"/>
    <property type="molecule type" value="Genomic_DNA"/>
</dbReference>
<reference evidence="1 2" key="1">
    <citation type="submission" date="2016-11" db="EMBL/GenBank/DDBJ databases">
        <authorList>
            <person name="Jaros S."/>
            <person name="Januszkiewicz K."/>
            <person name="Wedrychowicz H."/>
        </authorList>
    </citation>
    <scope>NUCLEOTIDE SEQUENCE [LARGE SCALE GENOMIC DNA]</scope>
    <source>
        <strain evidence="1 2">DSM 29589</strain>
    </source>
</reference>
<dbReference type="AlphaFoldDB" id="A0A1M7CWM6"/>
<dbReference type="Proteomes" id="UP000183974">
    <property type="component" value="Unassembled WGS sequence"/>
</dbReference>
<name>A0A1M7CWM6_9RHOB</name>
<protein>
    <submittedName>
        <fullName evidence="1">Uncharacterized protein</fullName>
    </submittedName>
</protein>
<gene>
    <name evidence="1" type="ORF">SAMN05444398_10517</name>
</gene>
<dbReference type="RefSeq" id="WP_268238444.1">
    <property type="nucleotide sequence ID" value="NZ_BMLR01000005.1"/>
</dbReference>
<accession>A0A1M7CWM6</accession>
<evidence type="ECO:0000313" key="2">
    <source>
        <dbReference type="Proteomes" id="UP000183974"/>
    </source>
</evidence>
<proteinExistence type="predicted"/>